<evidence type="ECO:0000259" key="1">
    <source>
        <dbReference type="Pfam" id="PF09547"/>
    </source>
</evidence>
<dbReference type="GO" id="GO:0005524">
    <property type="term" value="F:ATP binding"/>
    <property type="evidence" value="ECO:0007669"/>
    <property type="project" value="InterPro"/>
</dbReference>
<dbReference type="GO" id="GO:0016887">
    <property type="term" value="F:ATP hydrolysis activity"/>
    <property type="evidence" value="ECO:0007669"/>
    <property type="project" value="InterPro"/>
</dbReference>
<evidence type="ECO:0000313" key="4">
    <source>
        <dbReference type="EMBL" id="EFQ07254.1"/>
    </source>
</evidence>
<dbReference type="Proteomes" id="UP000006028">
    <property type="component" value="Unassembled WGS sequence"/>
</dbReference>
<proteinExistence type="predicted"/>
<gene>
    <name evidence="4" type="primary">spoIVA</name>
    <name evidence="4" type="ORF">HMPREF9436_01257</name>
</gene>
<dbReference type="InterPro" id="IPR027417">
    <property type="entry name" value="P-loop_NTPase"/>
</dbReference>
<dbReference type="InterPro" id="IPR046840">
    <property type="entry name" value="SpoIVA_C"/>
</dbReference>
<evidence type="ECO:0000313" key="5">
    <source>
        <dbReference type="Proteomes" id="UP000006028"/>
    </source>
</evidence>
<dbReference type="AlphaFoldDB" id="E2ZHW7"/>
<name>E2ZHW7_9FIRM</name>
<dbReference type="GO" id="GO:0043934">
    <property type="term" value="P:sporulation"/>
    <property type="evidence" value="ECO:0007669"/>
    <property type="project" value="InterPro"/>
</dbReference>
<dbReference type="Pfam" id="PF09547">
    <property type="entry name" value="SpoIVA_ATPase"/>
    <property type="match status" value="1"/>
</dbReference>
<feature type="domain" description="Stage IV sporulation protein A ATPase" evidence="1">
    <location>
        <begin position="33"/>
        <end position="268"/>
    </location>
</feature>
<accession>E2ZHW7</accession>
<feature type="domain" description="Sporulation stage IV protein A C-terminal" evidence="3">
    <location>
        <begin position="449"/>
        <end position="524"/>
    </location>
</feature>
<protein>
    <submittedName>
        <fullName evidence="4">Stage IV sporulation protein A</fullName>
    </submittedName>
</protein>
<dbReference type="eggNOG" id="COG0370">
    <property type="taxonomic scope" value="Bacteria"/>
</dbReference>
<comment type="caution">
    <text evidence="4">The sequence shown here is derived from an EMBL/GenBank/DDBJ whole genome shotgun (WGS) entry which is preliminary data.</text>
</comment>
<dbReference type="InterPro" id="IPR046841">
    <property type="entry name" value="SpoIVA_middle"/>
</dbReference>
<dbReference type="OrthoDB" id="9761464at2"/>
<sequence>MPRPVSYDYNKRTGILSGAQRKREGESNLANQEQKSICREIGARTGGDIYIGVVGPVRSGKSTFIKRFMEQLVLPAIGPAAARERARDELPQSAAGRTIMTTEPKFIPEAAVPLQLEGGGECRVRLIDCVGYMVEGAMGHEENDKPRMVKSPWFDHEVPFDLAAETGTRKVICEHSTIGIVVTTDGSVSDIPREGYARTEKRIVEELDALGKPYIILLNSTHPDAPETKQLAEGMARDYDHTVLPVSCVDLDAEALGSILRQVLYEFPVQELDFALPRWVTMLENGHWLQTQVYDAAMQLAAKVSRMKDVPSGTDAPALECDAVQRSAISGIDLANGSVRITVELKPEIFYQVLSEQTGLAIGDEAGLMPCIMELAKAKREYEKVRSALEQVEATGYGIVMPTVSELKLEQPQIVRQGTNYGVRLEACAPSIQMMKATIHTEISPIVGTEKQSEDLARSLLAGFEDDPEKLWESNIFGKSLHELVNEGLQNKLLHMPQEARTRLQETLERVINEGCTGLICILI</sequence>
<dbReference type="EMBL" id="AECU01000105">
    <property type="protein sequence ID" value="EFQ07254.1"/>
    <property type="molecule type" value="Genomic_DNA"/>
</dbReference>
<dbReference type="HOGENOM" id="CLU_043635_0_0_9"/>
<dbReference type="PIRSF" id="PIRSF007466">
    <property type="entry name" value="SpoIVA"/>
    <property type="match status" value="1"/>
</dbReference>
<organism evidence="4 5">
    <name type="scientific">Faecalibacterium cf. prausnitzii KLE1255</name>
    <dbReference type="NCBI Taxonomy" id="748224"/>
    <lineage>
        <taxon>Bacteria</taxon>
        <taxon>Bacillati</taxon>
        <taxon>Bacillota</taxon>
        <taxon>Clostridia</taxon>
        <taxon>Eubacteriales</taxon>
        <taxon>Oscillospiraceae</taxon>
        <taxon>Faecalibacterium</taxon>
    </lineage>
</organism>
<dbReference type="SUPFAM" id="SSF52540">
    <property type="entry name" value="P-loop containing nucleoside triphosphate hydrolases"/>
    <property type="match status" value="1"/>
</dbReference>
<reference evidence="4 5" key="1">
    <citation type="submission" date="2010-08" db="EMBL/GenBank/DDBJ databases">
        <authorList>
            <person name="Weinstock G."/>
            <person name="Sodergren E."/>
            <person name="Clifton S."/>
            <person name="Fulton L."/>
            <person name="Fulton B."/>
            <person name="Courtney L."/>
            <person name="Fronick C."/>
            <person name="Harrison M."/>
            <person name="Strong C."/>
            <person name="Farmer C."/>
            <person name="Delahaunty K."/>
            <person name="Markovic C."/>
            <person name="Hall O."/>
            <person name="Minx P."/>
            <person name="Tomlinson C."/>
            <person name="Mitreva M."/>
            <person name="Hou S."/>
            <person name="Chen J."/>
            <person name="Wollam A."/>
            <person name="Pepin K.H."/>
            <person name="Johnson M."/>
            <person name="Bhonagiri V."/>
            <person name="Zhang X."/>
            <person name="Suruliraj S."/>
            <person name="Warren W."/>
            <person name="Chinwalla A."/>
            <person name="Mardis E.R."/>
            <person name="Wilson R.K."/>
        </authorList>
    </citation>
    <scope>NUCLEOTIDE SEQUENCE [LARGE SCALE GENOMIC DNA]</scope>
    <source>
        <strain evidence="4 5">KLE1255</strain>
    </source>
</reference>
<evidence type="ECO:0000259" key="3">
    <source>
        <dbReference type="Pfam" id="PF20439"/>
    </source>
</evidence>
<dbReference type="InterPro" id="IPR046842">
    <property type="entry name" value="SpoIVA_ATPase"/>
</dbReference>
<evidence type="ECO:0000259" key="2">
    <source>
        <dbReference type="Pfam" id="PF20438"/>
    </source>
</evidence>
<dbReference type="Pfam" id="PF20438">
    <property type="entry name" value="SpoIVA_middle"/>
    <property type="match status" value="1"/>
</dbReference>
<feature type="domain" description="Stage IV sporulation protein A middle" evidence="2">
    <location>
        <begin position="269"/>
        <end position="448"/>
    </location>
</feature>
<dbReference type="Gene3D" id="3.40.50.300">
    <property type="entry name" value="P-loop containing nucleotide triphosphate hydrolases"/>
    <property type="match status" value="1"/>
</dbReference>
<dbReference type="NCBIfam" id="TIGR02836">
    <property type="entry name" value="spore_IV_A"/>
    <property type="match status" value="1"/>
</dbReference>
<dbReference type="Pfam" id="PF20439">
    <property type="entry name" value="SpoIVA_C"/>
    <property type="match status" value="1"/>
</dbReference>
<dbReference type="InterPro" id="IPR014201">
    <property type="entry name" value="Spore_IV_A"/>
</dbReference>
<dbReference type="STRING" id="748224.HMPREF9436_01257"/>